<dbReference type="Gene3D" id="2.60.40.3210">
    <property type="entry name" value="Zona pellucida, ZP-N domain"/>
    <property type="match status" value="1"/>
</dbReference>
<evidence type="ECO:0000256" key="4">
    <source>
        <dbReference type="ARBA" id="ARBA00022475"/>
    </source>
</evidence>
<evidence type="ECO:0000256" key="14">
    <source>
        <dbReference type="RuleBase" id="RU367066"/>
    </source>
</evidence>
<dbReference type="EMBL" id="WNTK01001148">
    <property type="protein sequence ID" value="KAG9467861.1"/>
    <property type="molecule type" value="Genomic_DNA"/>
</dbReference>
<comment type="subcellular location">
    <subcellularLocation>
        <location evidence="1">Secreted</location>
        <location evidence="1">Extracellular space</location>
        <location evidence="1">Extracellular matrix</location>
    </subcellularLocation>
    <subcellularLocation>
        <location evidence="14">Zona pellucida</location>
    </subcellularLocation>
    <subcellularLocation>
        <location evidence="14">Cell membrane</location>
        <topology evidence="14">Single-pass type I membrane protein</topology>
    </subcellularLocation>
</comment>
<evidence type="ECO:0000313" key="17">
    <source>
        <dbReference type="Proteomes" id="UP000770717"/>
    </source>
</evidence>
<dbReference type="GO" id="GO:0035805">
    <property type="term" value="C:egg coat"/>
    <property type="evidence" value="ECO:0007669"/>
    <property type="project" value="UniProtKB-SubCell"/>
</dbReference>
<dbReference type="GO" id="GO:0035803">
    <property type="term" value="P:egg coat formation"/>
    <property type="evidence" value="ECO:0007669"/>
    <property type="project" value="UniProtKB-UniRule"/>
</dbReference>
<gene>
    <name evidence="16" type="ORF">GDO78_014140</name>
</gene>
<evidence type="ECO:0000256" key="9">
    <source>
        <dbReference type="ARBA" id="ARBA00022729"/>
    </source>
</evidence>
<keyword evidence="9 14" id="KW-0732">Signal</keyword>
<dbReference type="Proteomes" id="UP000770717">
    <property type="component" value="Unassembled WGS sequence"/>
</dbReference>
<comment type="caution">
    <text evidence="16">The sequence shown here is derived from an EMBL/GenBank/DDBJ whole genome shotgun (WGS) entry which is preliminary data.</text>
</comment>
<dbReference type="InterPro" id="IPR055356">
    <property type="entry name" value="ZP-N"/>
</dbReference>
<dbReference type="PANTHER" id="PTHR11576">
    <property type="entry name" value="ZONA PELLUCIDA SPERM-BINDING PROTEIN 3"/>
    <property type="match status" value="1"/>
</dbReference>
<dbReference type="FunFam" id="2.60.40.3210:FF:000001">
    <property type="entry name" value="Zona pellucida sperm-binding protein 3"/>
    <property type="match status" value="1"/>
</dbReference>
<dbReference type="PANTHER" id="PTHR11576:SF2">
    <property type="entry name" value="ZONA PELLUCIDA SPERM-BINDING PROTEIN 3"/>
    <property type="match status" value="1"/>
</dbReference>
<name>A0A8J6EEZ4_ELECQ</name>
<evidence type="ECO:0000313" key="16">
    <source>
        <dbReference type="EMBL" id="KAG9467861.1"/>
    </source>
</evidence>
<dbReference type="PROSITE" id="PS51034">
    <property type="entry name" value="ZP_2"/>
    <property type="match status" value="1"/>
</dbReference>
<evidence type="ECO:0000256" key="1">
    <source>
        <dbReference type="ARBA" id="ARBA00004498"/>
    </source>
</evidence>
<keyword evidence="8" id="KW-0812">Transmembrane</keyword>
<comment type="domain">
    <text evidence="14">The ZP domain is involved in the polymerization of the ZP proteins to form the zona pellucida.</text>
</comment>
<dbReference type="InterPro" id="IPR017977">
    <property type="entry name" value="ZP_dom_CS"/>
</dbReference>
<dbReference type="SMART" id="SM00241">
    <property type="entry name" value="ZP"/>
    <property type="match status" value="1"/>
</dbReference>
<keyword evidence="13" id="KW-0325">Glycoprotein</keyword>
<evidence type="ECO:0000256" key="13">
    <source>
        <dbReference type="ARBA" id="ARBA00023180"/>
    </source>
</evidence>
<dbReference type="FunFam" id="2.60.40.4100:FF:000002">
    <property type="entry name" value="Zona pellucida sperm-binding protein 3"/>
    <property type="match status" value="1"/>
</dbReference>
<dbReference type="PRINTS" id="PR00023">
    <property type="entry name" value="ZPELLUCIDA"/>
</dbReference>
<keyword evidence="12 14" id="KW-1015">Disulfide bond</keyword>
<dbReference type="GO" id="GO:2000344">
    <property type="term" value="P:positive regulation of acrosome reaction"/>
    <property type="evidence" value="ECO:0007669"/>
    <property type="project" value="UniProtKB-UniRule"/>
</dbReference>
<keyword evidence="5 14" id="KW-0964">Secreted</keyword>
<keyword evidence="4 14" id="KW-1003">Cell membrane</keyword>
<dbReference type="InterPro" id="IPR001507">
    <property type="entry name" value="ZP_dom"/>
</dbReference>
<reference evidence="16" key="1">
    <citation type="thesis" date="2020" institute="ProQuest LLC" country="789 East Eisenhower Parkway, Ann Arbor, MI, USA">
        <title>Comparative Genomics and Chromosome Evolution.</title>
        <authorList>
            <person name="Mudd A.B."/>
        </authorList>
    </citation>
    <scope>NUCLEOTIDE SEQUENCE</scope>
    <source>
        <strain evidence="16">HN-11 Male</strain>
        <tissue evidence="16">Kidney and liver</tissue>
    </source>
</reference>
<evidence type="ECO:0000259" key="15">
    <source>
        <dbReference type="PROSITE" id="PS51034"/>
    </source>
</evidence>
<dbReference type="GO" id="GO:0005886">
    <property type="term" value="C:plasma membrane"/>
    <property type="evidence" value="ECO:0007669"/>
    <property type="project" value="UniProtKB-SubCell"/>
</dbReference>
<dbReference type="GO" id="GO:0007339">
    <property type="term" value="P:binding of sperm to zona pellucida"/>
    <property type="evidence" value="ECO:0007669"/>
    <property type="project" value="UniProtKB-UniRule"/>
</dbReference>
<comment type="similarity">
    <text evidence="2 14">Belongs to the ZP domain family. ZPC subfamily.</text>
</comment>
<sequence>PPDSIISVQCGEGRMVVTVKRDLYGDGKPLRDSDLTLGPQSCGAGPRSSHTTVVFETGLKECGNSLQMTPDWLIYSTSLTLNPTANAQNMPITRKNPAVIPIECYYPRFTNVSSNSLLPTWLPFATTESSEERLVFSLHLMTEDWSAPRSSLLFHLGDVFYVEASVETQNHVPLILFIDGCVATTSPNISSTPRYELIANSGCLIDGTQEDSSSAFRSPRPQQDKLQFIVDAFRFTDSQESTIYLTCSLRAAADTQVPDPMNKACSYSKSSNR</sequence>
<evidence type="ECO:0000256" key="10">
    <source>
        <dbReference type="ARBA" id="ARBA00022989"/>
    </source>
</evidence>
<dbReference type="OrthoDB" id="8880842at2759"/>
<organism evidence="16 17">
    <name type="scientific">Eleutherodactylus coqui</name>
    <name type="common">Puerto Rican coqui</name>
    <dbReference type="NCBI Taxonomy" id="57060"/>
    <lineage>
        <taxon>Eukaryota</taxon>
        <taxon>Metazoa</taxon>
        <taxon>Chordata</taxon>
        <taxon>Craniata</taxon>
        <taxon>Vertebrata</taxon>
        <taxon>Euteleostomi</taxon>
        <taxon>Amphibia</taxon>
        <taxon>Batrachia</taxon>
        <taxon>Anura</taxon>
        <taxon>Neobatrachia</taxon>
        <taxon>Hyloidea</taxon>
        <taxon>Eleutherodactylidae</taxon>
        <taxon>Eleutherodactylinae</taxon>
        <taxon>Eleutherodactylus</taxon>
        <taxon>Eleutherodactylus</taxon>
    </lineage>
</organism>
<dbReference type="GO" id="GO:0035804">
    <property type="term" value="F:structural constituent of egg coat"/>
    <property type="evidence" value="ECO:0007669"/>
    <property type="project" value="UniProtKB-UniRule"/>
</dbReference>
<evidence type="ECO:0000256" key="5">
    <source>
        <dbReference type="ARBA" id="ARBA00022525"/>
    </source>
</evidence>
<dbReference type="AlphaFoldDB" id="A0A8J6EEZ4"/>
<feature type="domain" description="ZP" evidence="15">
    <location>
        <begin position="9"/>
        <end position="272"/>
    </location>
</feature>
<evidence type="ECO:0000256" key="3">
    <source>
        <dbReference type="ARBA" id="ARBA00017980"/>
    </source>
</evidence>
<keyword evidence="10" id="KW-1133">Transmembrane helix</keyword>
<keyword evidence="11" id="KW-0472">Membrane</keyword>
<evidence type="ECO:0000256" key="7">
    <source>
        <dbReference type="ARBA" id="ARBA00022685"/>
    </source>
</evidence>
<evidence type="ECO:0000256" key="2">
    <source>
        <dbReference type="ARBA" id="ARBA00006735"/>
    </source>
</evidence>
<dbReference type="PROSITE" id="PS00682">
    <property type="entry name" value="ZP_1"/>
    <property type="match status" value="1"/>
</dbReference>
<protein>
    <recommendedName>
        <fullName evidence="3 14">Zona pellucida sperm-binding protein 3</fullName>
    </recommendedName>
</protein>
<dbReference type="InterPro" id="IPR048290">
    <property type="entry name" value="ZP_chr"/>
</dbReference>
<feature type="non-terminal residue" evidence="16">
    <location>
        <position position="273"/>
    </location>
</feature>
<dbReference type="Pfam" id="PF23344">
    <property type="entry name" value="ZP-N"/>
    <property type="match status" value="1"/>
</dbReference>
<comment type="function">
    <text evidence="14">Component of the zona pellucida, an extracellular matrix surrounding oocytes which mediates sperm binding, induction of the acrosome reaction and prevents post-fertilization polyspermy. The zona pellucida is composed of 3 to 4 glycoproteins, ZP1, ZP2, ZP3, and ZP4. ZP3 is essential for sperm binding and zona matrix formation.</text>
</comment>
<keyword evidence="17" id="KW-1185">Reference proteome</keyword>
<evidence type="ECO:0000256" key="12">
    <source>
        <dbReference type="ARBA" id="ARBA00023157"/>
    </source>
</evidence>
<evidence type="ECO:0000256" key="8">
    <source>
        <dbReference type="ARBA" id="ARBA00022692"/>
    </source>
</evidence>
<comment type="PTM">
    <text evidence="14">Proteolytically cleaved before the transmembrane segment to yield the secreted ectodomain incorporated in the zona pellucida.</text>
</comment>
<dbReference type="InterPro" id="IPR055355">
    <property type="entry name" value="ZP-C"/>
</dbReference>
<accession>A0A8J6EEZ4</accession>
<dbReference type="Pfam" id="PF00100">
    <property type="entry name" value="Zona_pellucida"/>
    <property type="match status" value="1"/>
</dbReference>
<proteinExistence type="inferred from homology"/>
<dbReference type="InterPro" id="IPR042235">
    <property type="entry name" value="ZP-C_dom"/>
</dbReference>
<keyword evidence="6 14" id="KW-0272">Extracellular matrix</keyword>
<dbReference type="Gene3D" id="2.60.40.4100">
    <property type="entry name" value="Zona pellucida, ZP-C domain"/>
    <property type="match status" value="1"/>
</dbReference>
<evidence type="ECO:0000256" key="11">
    <source>
        <dbReference type="ARBA" id="ARBA00023136"/>
    </source>
</evidence>
<evidence type="ECO:0000256" key="6">
    <source>
        <dbReference type="ARBA" id="ARBA00022530"/>
    </source>
</evidence>
<keyword evidence="7 14" id="KW-0165">Cleavage on pair of basic residues</keyword>
<dbReference type="GO" id="GO:0032190">
    <property type="term" value="F:acrosin binding"/>
    <property type="evidence" value="ECO:0007669"/>
    <property type="project" value="TreeGrafter"/>
</dbReference>